<feature type="region of interest" description="Disordered" evidence="1">
    <location>
        <begin position="26"/>
        <end position="53"/>
    </location>
</feature>
<keyword evidence="4" id="KW-1185">Reference proteome</keyword>
<dbReference type="RefSeq" id="XP_037170601.1">
    <property type="nucleotide sequence ID" value="XM_037302022.1"/>
</dbReference>
<comment type="caution">
    <text evidence="3">The sequence shown here is derived from an EMBL/GenBank/DDBJ whole genome shotgun (WGS) entry which is preliminary data.</text>
</comment>
<dbReference type="Proteomes" id="UP000578531">
    <property type="component" value="Unassembled WGS sequence"/>
</dbReference>
<dbReference type="EMBL" id="JACCJC010000001">
    <property type="protein sequence ID" value="KAF6241361.1"/>
    <property type="molecule type" value="Genomic_DNA"/>
</dbReference>
<feature type="signal peptide" evidence="2">
    <location>
        <begin position="1"/>
        <end position="20"/>
    </location>
</feature>
<evidence type="ECO:0000256" key="1">
    <source>
        <dbReference type="SAM" id="MobiDB-lite"/>
    </source>
</evidence>
<dbReference type="GeneID" id="59281751"/>
<protein>
    <submittedName>
        <fullName evidence="3">Uncharacterized protein</fullName>
    </submittedName>
</protein>
<dbReference type="AlphaFoldDB" id="A0A8H6LA06"/>
<proteinExistence type="predicted"/>
<organism evidence="3 4">
    <name type="scientific">Letharia columbiana</name>
    <dbReference type="NCBI Taxonomy" id="112416"/>
    <lineage>
        <taxon>Eukaryota</taxon>
        <taxon>Fungi</taxon>
        <taxon>Dikarya</taxon>
        <taxon>Ascomycota</taxon>
        <taxon>Pezizomycotina</taxon>
        <taxon>Lecanoromycetes</taxon>
        <taxon>OSLEUM clade</taxon>
        <taxon>Lecanoromycetidae</taxon>
        <taxon>Lecanorales</taxon>
        <taxon>Lecanorineae</taxon>
        <taxon>Parmeliaceae</taxon>
        <taxon>Letharia</taxon>
    </lineage>
</organism>
<gene>
    <name evidence="3" type="ORF">HO173_000071</name>
</gene>
<reference evidence="3 4" key="1">
    <citation type="journal article" date="2020" name="Genomics">
        <title>Complete, high-quality genomes from long-read metagenomic sequencing of two wolf lichen thalli reveals enigmatic genome architecture.</title>
        <authorList>
            <person name="McKenzie S.K."/>
            <person name="Walston R.F."/>
            <person name="Allen J.L."/>
        </authorList>
    </citation>
    <scope>NUCLEOTIDE SEQUENCE [LARGE SCALE GENOMIC DNA]</scope>
    <source>
        <strain evidence="3">WasteWater2</strain>
    </source>
</reference>
<accession>A0A8H6LA06</accession>
<evidence type="ECO:0000313" key="3">
    <source>
        <dbReference type="EMBL" id="KAF6241361.1"/>
    </source>
</evidence>
<name>A0A8H6LA06_9LECA</name>
<evidence type="ECO:0000256" key="2">
    <source>
        <dbReference type="SAM" id="SignalP"/>
    </source>
</evidence>
<feature type="compositionally biased region" description="Low complexity" evidence="1">
    <location>
        <begin position="26"/>
        <end position="52"/>
    </location>
</feature>
<evidence type="ECO:0000313" key="4">
    <source>
        <dbReference type="Proteomes" id="UP000578531"/>
    </source>
</evidence>
<sequence>MAYPLLLIIVFGFLAAKVNSDTYSSNVSSRRVTTSSKTGHVSSETATASTESQAFRATNSSSYALSKAAESSVPATTPSSLTPIPTSQATSAPFDFISTSSIISKTTRSSSLNITPEIDLVVTPPIIFRPEGDGTYTIGLTQYGATTLAPLFLDQRCANLQGQRHKKRSLADCSSTGCILTNAKLAMKSAFQVERWESSWLYVDSSPFVVPPSLEEPFLELGDYFKQQNYQQYFEYGSGGYLSQQQQMNNTIFTLLALELRTQENPGATLTPETGKLPDLSCAPDPVTTASTASSTASEKSCPTLEFTFTSPTYEVMTMAINGNDKRCYPTAGPEATIAPGYCDPDRWQGVPSRDGRRIQQWITLIILKFGNKSSLCFGLYLRKWRTPARRRAQLPAPPPLNLRTKASLLLTQSSLPDDSLPNYQATSFDPSKSTIGDPCTNKPVGSSKAITLKVIKNYINLPANMDITYNSKAYTFSANKWDLAGGLLLKNSSGTVVSKCKRLSSSEPSQPCGATAQIIETPWATCTWYDGGGPAVVSATAVAQAGHGLGCKEGLYSDKPTCENNCAGGECTYEYNQLGTSSSGQTDYQCTSCLQ</sequence>
<keyword evidence="2" id="KW-0732">Signal</keyword>
<feature type="chain" id="PRO_5034635797" evidence="2">
    <location>
        <begin position="21"/>
        <end position="596"/>
    </location>
</feature>